<dbReference type="Proteomes" id="UP001623290">
    <property type="component" value="Plasmid unnamed2"/>
</dbReference>
<keyword evidence="5 12" id="KW-0808">Transferase</keyword>
<dbReference type="InterPro" id="IPR024932">
    <property type="entry name" value="ApbE"/>
</dbReference>
<feature type="chain" id="PRO_5045506239" description="FAD:protein FMN transferase" evidence="11">
    <location>
        <begin position="23"/>
        <end position="284"/>
    </location>
</feature>
<protein>
    <recommendedName>
        <fullName evidence="3">FAD:protein FMN transferase</fullName>
        <ecNumber evidence="2">2.7.1.180</ecNumber>
    </recommendedName>
    <alternativeName>
        <fullName evidence="9">Flavin transferase</fullName>
    </alternativeName>
</protein>
<dbReference type="EMBL" id="CP135445">
    <property type="protein sequence ID" value="WRY35696.1"/>
    <property type="molecule type" value="Genomic_DNA"/>
</dbReference>
<evidence type="ECO:0000313" key="13">
    <source>
        <dbReference type="Proteomes" id="UP001623290"/>
    </source>
</evidence>
<feature type="signal peptide" evidence="11">
    <location>
        <begin position="1"/>
        <end position="22"/>
    </location>
</feature>
<dbReference type="PANTHER" id="PTHR30040">
    <property type="entry name" value="THIAMINE BIOSYNTHESIS LIPOPROTEIN APBE"/>
    <property type="match status" value="1"/>
</dbReference>
<comment type="cofactor">
    <cofactor evidence="1">
        <name>Mg(2+)</name>
        <dbReference type="ChEBI" id="CHEBI:18420"/>
    </cofactor>
</comment>
<sequence length="284" mass="30036">MKRRRFLRIVAGMALCGGAVQAQTWQGRAFGADLQITAAGALPLARIREEIAQIEAVFSLFRPSELQELNQRGRVAGSARLRTVLHAARQVHAQTQGAFDPSIQPLWRALAEGGDPVAARALIGFDRLRMGAHVRLGPAQALTLNGIVQGYAADRVAELCAQAGLGRCLVDMGEFRALGGPFHIGLEDPQAGRLGQRSLSRGAIATSSPAALWLAGGSHILGPAGQKPHWSTVSVEGPSAMICDAASTAFVLMDRHAISRAAKGLGLRAVSLVDMDGNLETFRV</sequence>
<keyword evidence="12" id="KW-0614">Plasmid</keyword>
<evidence type="ECO:0000256" key="2">
    <source>
        <dbReference type="ARBA" id="ARBA00011955"/>
    </source>
</evidence>
<evidence type="ECO:0000256" key="4">
    <source>
        <dbReference type="ARBA" id="ARBA00022630"/>
    </source>
</evidence>
<name>A0ABZ1E5F8_9RHOB</name>
<keyword evidence="7" id="KW-0274">FAD</keyword>
<organism evidence="12 13">
    <name type="scientific">Thioclava litoralis</name>
    <dbReference type="NCBI Taxonomy" id="3076557"/>
    <lineage>
        <taxon>Bacteria</taxon>
        <taxon>Pseudomonadati</taxon>
        <taxon>Pseudomonadota</taxon>
        <taxon>Alphaproteobacteria</taxon>
        <taxon>Rhodobacterales</taxon>
        <taxon>Paracoccaceae</taxon>
        <taxon>Thioclava</taxon>
    </lineage>
</organism>
<dbReference type="PANTHER" id="PTHR30040:SF2">
    <property type="entry name" value="FAD:PROTEIN FMN TRANSFERASE"/>
    <property type="match status" value="1"/>
</dbReference>
<keyword evidence="11" id="KW-0732">Signal</keyword>
<evidence type="ECO:0000256" key="7">
    <source>
        <dbReference type="ARBA" id="ARBA00022827"/>
    </source>
</evidence>
<reference evidence="12 13" key="1">
    <citation type="submission" date="2023-09" db="EMBL/GenBank/DDBJ databases">
        <title>Thioclava shenzhenensis sp. nov., a multidrug resistant bacteria-antagonizing species isolated from coastal seawater.</title>
        <authorList>
            <person name="Long M."/>
        </authorList>
    </citation>
    <scope>NUCLEOTIDE SEQUENCE [LARGE SCALE GENOMIC DNA]</scope>
    <source>
        <strain evidence="12 13">FTW29</strain>
        <plasmid evidence="12 13">unnamed2</plasmid>
    </source>
</reference>
<comment type="catalytic activity">
    <reaction evidence="10">
        <text>L-threonyl-[protein] + FAD = FMN-L-threonyl-[protein] + AMP + H(+)</text>
        <dbReference type="Rhea" id="RHEA:36847"/>
        <dbReference type="Rhea" id="RHEA-COMP:11060"/>
        <dbReference type="Rhea" id="RHEA-COMP:11061"/>
        <dbReference type="ChEBI" id="CHEBI:15378"/>
        <dbReference type="ChEBI" id="CHEBI:30013"/>
        <dbReference type="ChEBI" id="CHEBI:57692"/>
        <dbReference type="ChEBI" id="CHEBI:74257"/>
        <dbReference type="ChEBI" id="CHEBI:456215"/>
        <dbReference type="EC" id="2.7.1.180"/>
    </reaction>
</comment>
<dbReference type="GO" id="GO:0016740">
    <property type="term" value="F:transferase activity"/>
    <property type="evidence" value="ECO:0007669"/>
    <property type="project" value="UniProtKB-KW"/>
</dbReference>
<evidence type="ECO:0000256" key="5">
    <source>
        <dbReference type="ARBA" id="ARBA00022679"/>
    </source>
</evidence>
<dbReference type="Gene3D" id="3.10.520.10">
    <property type="entry name" value="ApbE-like domains"/>
    <property type="match status" value="1"/>
</dbReference>
<evidence type="ECO:0000256" key="3">
    <source>
        <dbReference type="ARBA" id="ARBA00016337"/>
    </source>
</evidence>
<keyword evidence="6" id="KW-0479">Metal-binding</keyword>
<geneLocation type="plasmid" evidence="12 13">
    <name>unnamed2</name>
</geneLocation>
<evidence type="ECO:0000256" key="9">
    <source>
        <dbReference type="ARBA" id="ARBA00031306"/>
    </source>
</evidence>
<dbReference type="SUPFAM" id="SSF143631">
    <property type="entry name" value="ApbE-like"/>
    <property type="match status" value="1"/>
</dbReference>
<evidence type="ECO:0000256" key="8">
    <source>
        <dbReference type="ARBA" id="ARBA00022842"/>
    </source>
</evidence>
<evidence type="ECO:0000256" key="10">
    <source>
        <dbReference type="ARBA" id="ARBA00048540"/>
    </source>
</evidence>
<dbReference type="InterPro" id="IPR003374">
    <property type="entry name" value="ApbE-like_sf"/>
</dbReference>
<dbReference type="EC" id="2.7.1.180" evidence="2"/>
<keyword evidence="13" id="KW-1185">Reference proteome</keyword>
<dbReference type="Pfam" id="PF02424">
    <property type="entry name" value="ApbE"/>
    <property type="match status" value="1"/>
</dbReference>
<accession>A0ABZ1E5F8</accession>
<gene>
    <name evidence="12" type="ORF">RPE78_17760</name>
</gene>
<proteinExistence type="predicted"/>
<keyword evidence="4" id="KW-0285">Flavoprotein</keyword>
<evidence type="ECO:0000256" key="1">
    <source>
        <dbReference type="ARBA" id="ARBA00001946"/>
    </source>
</evidence>
<evidence type="ECO:0000256" key="6">
    <source>
        <dbReference type="ARBA" id="ARBA00022723"/>
    </source>
</evidence>
<dbReference type="RefSeq" id="WP_330629436.1">
    <property type="nucleotide sequence ID" value="NZ_CP135445.1"/>
</dbReference>
<evidence type="ECO:0000313" key="12">
    <source>
        <dbReference type="EMBL" id="WRY35696.1"/>
    </source>
</evidence>
<keyword evidence="8" id="KW-0460">Magnesium</keyword>
<evidence type="ECO:0000256" key="11">
    <source>
        <dbReference type="SAM" id="SignalP"/>
    </source>
</evidence>